<dbReference type="AlphaFoldDB" id="A0A918D170"/>
<evidence type="ECO:0000313" key="3">
    <source>
        <dbReference type="Proteomes" id="UP000600365"/>
    </source>
</evidence>
<evidence type="ECO:0000256" key="1">
    <source>
        <dbReference type="SAM" id="MobiDB-lite"/>
    </source>
</evidence>
<sequence length="98" mass="10444">MPARPSNVVESTGALSGAGNISGNRGPGTPSCLAHAARRHWTRRHPGQGVLKRPRGKSVRLAEELKASDVGLEFLTGELKGLHDPYRACAYAGHHSPR</sequence>
<dbReference type="EMBL" id="BMMM01000002">
    <property type="protein sequence ID" value="GGN56046.1"/>
    <property type="molecule type" value="Genomic_DNA"/>
</dbReference>
<protein>
    <submittedName>
        <fullName evidence="2">Uncharacterized protein</fullName>
    </submittedName>
</protein>
<evidence type="ECO:0000313" key="2">
    <source>
        <dbReference type="EMBL" id="GGN56046.1"/>
    </source>
</evidence>
<comment type="caution">
    <text evidence="2">The sequence shown here is derived from an EMBL/GenBank/DDBJ whole genome shotgun (WGS) entry which is preliminary data.</text>
</comment>
<feature type="compositionally biased region" description="Polar residues" evidence="1">
    <location>
        <begin position="8"/>
        <end position="23"/>
    </location>
</feature>
<reference evidence="2 3" key="1">
    <citation type="journal article" date="2014" name="Int. J. Syst. Evol. Microbiol.">
        <title>Complete genome sequence of Corynebacterium casei LMG S-19264T (=DSM 44701T), isolated from a smear-ripened cheese.</title>
        <authorList>
            <consortium name="US DOE Joint Genome Institute (JGI-PGF)"/>
            <person name="Walter F."/>
            <person name="Albersmeier A."/>
            <person name="Kalinowski J."/>
            <person name="Ruckert C."/>
        </authorList>
    </citation>
    <scope>NUCLEOTIDE SEQUENCE [LARGE SCALE GENOMIC DNA]</scope>
    <source>
        <strain evidence="2 3">CGMCC 4.7111</strain>
    </source>
</reference>
<gene>
    <name evidence="2" type="ORF">GCM10011579_016700</name>
</gene>
<keyword evidence="3" id="KW-1185">Reference proteome</keyword>
<name>A0A918D170_9ACTN</name>
<dbReference type="Proteomes" id="UP000600365">
    <property type="component" value="Unassembled WGS sequence"/>
</dbReference>
<accession>A0A918D170</accession>
<organism evidence="2 3">
    <name type="scientific">Streptomyces albiflavescens</name>
    <dbReference type="NCBI Taxonomy" id="1623582"/>
    <lineage>
        <taxon>Bacteria</taxon>
        <taxon>Bacillati</taxon>
        <taxon>Actinomycetota</taxon>
        <taxon>Actinomycetes</taxon>
        <taxon>Kitasatosporales</taxon>
        <taxon>Streptomycetaceae</taxon>
        <taxon>Streptomyces</taxon>
    </lineage>
</organism>
<proteinExistence type="predicted"/>
<feature type="region of interest" description="Disordered" evidence="1">
    <location>
        <begin position="1"/>
        <end position="31"/>
    </location>
</feature>